<dbReference type="RefSeq" id="WP_146854265.1">
    <property type="nucleotide sequence ID" value="NZ_BKAG01000048.1"/>
</dbReference>
<protein>
    <recommendedName>
        <fullName evidence="3">Roadblock/LAMTOR2 domain-containing protein</fullName>
    </recommendedName>
</protein>
<organism evidence="1 2">
    <name type="scientific">Brevifollis gellanilyticus</name>
    <dbReference type="NCBI Taxonomy" id="748831"/>
    <lineage>
        <taxon>Bacteria</taxon>
        <taxon>Pseudomonadati</taxon>
        <taxon>Verrucomicrobiota</taxon>
        <taxon>Verrucomicrobiia</taxon>
        <taxon>Verrucomicrobiales</taxon>
        <taxon>Verrucomicrobiaceae</taxon>
    </lineage>
</organism>
<evidence type="ECO:0000313" key="1">
    <source>
        <dbReference type="EMBL" id="GEP45400.1"/>
    </source>
</evidence>
<evidence type="ECO:0000313" key="2">
    <source>
        <dbReference type="Proteomes" id="UP000321577"/>
    </source>
</evidence>
<name>A0A512MF85_9BACT</name>
<gene>
    <name evidence="1" type="ORF">BGE01nite_46910</name>
</gene>
<accession>A0A512MF85</accession>
<dbReference type="EMBL" id="BKAG01000048">
    <property type="protein sequence ID" value="GEP45400.1"/>
    <property type="molecule type" value="Genomic_DNA"/>
</dbReference>
<evidence type="ECO:0008006" key="3">
    <source>
        <dbReference type="Google" id="ProtNLM"/>
    </source>
</evidence>
<comment type="caution">
    <text evidence="1">The sequence shown here is derived from an EMBL/GenBank/DDBJ whole genome shotgun (WGS) entry which is preliminary data.</text>
</comment>
<dbReference type="OrthoDB" id="190257at2"/>
<keyword evidence="2" id="KW-1185">Reference proteome</keyword>
<proteinExistence type="predicted"/>
<dbReference type="Proteomes" id="UP000321577">
    <property type="component" value="Unassembled WGS sequence"/>
</dbReference>
<dbReference type="AlphaFoldDB" id="A0A512MF85"/>
<reference evidence="1 2" key="1">
    <citation type="submission" date="2019-07" db="EMBL/GenBank/DDBJ databases">
        <title>Whole genome shotgun sequence of Brevifollis gellanilyticus NBRC 108608.</title>
        <authorList>
            <person name="Hosoyama A."/>
            <person name="Uohara A."/>
            <person name="Ohji S."/>
            <person name="Ichikawa N."/>
        </authorList>
    </citation>
    <scope>NUCLEOTIDE SEQUENCE [LARGE SCALE GENOMIC DNA]</scope>
    <source>
        <strain evidence="1 2">NBRC 108608</strain>
    </source>
</reference>
<sequence length="142" mass="16200">MPANITPSLRSAMERLRNGGAVNGLLLGWRRHILINSLPYEEFRGEKLLHAVHDMRNHFSSGGDRTAHTYWFGFETCHALVIFQGECVLVILHTRAEEGDFLRRSGQTFLEDSQLLIEELLNPSERGPENIEDQETNLISRS</sequence>